<dbReference type="InterPro" id="IPR000863">
    <property type="entry name" value="Sulfotransferase_dom"/>
</dbReference>
<dbReference type="AlphaFoldDB" id="A0AAD9IVK2"/>
<name>A0AAD9IVK2_9ANNE</name>
<dbReference type="GO" id="GO:0019319">
    <property type="term" value="P:hexose biosynthetic process"/>
    <property type="evidence" value="ECO:0007669"/>
    <property type="project" value="TreeGrafter"/>
</dbReference>
<gene>
    <name evidence="2" type="ORF">LSH36_1105g00039</name>
</gene>
<dbReference type="InterPro" id="IPR027417">
    <property type="entry name" value="P-loop_NTPase"/>
</dbReference>
<dbReference type="InterPro" id="IPR052654">
    <property type="entry name" value="CS_Sulfotransferase"/>
</dbReference>
<evidence type="ECO:0000259" key="1">
    <source>
        <dbReference type="Pfam" id="PF00685"/>
    </source>
</evidence>
<sequence length="180" mass="21991">MQKTIDKRKKKNSENLGWRIRCFPYFFLIGFTKCGTTDLFGALSHIPDFIRPLTKEPEYWEKYRLTDQIQKGDLDPKTIWWYPNWKSIKGNENRDEPKYLTQHHFYHLSKEAKFLILLRNPVERTFSHYQFFAKKRKFTVRPKEFHDQIERFLQGLQTCFKKKSFRSCVYQALVCRMFND</sequence>
<dbReference type="PANTHER" id="PTHR15723:SF0">
    <property type="entry name" value="CARBOHYDRATE SULFOTRANSFERASE 15"/>
    <property type="match status" value="1"/>
</dbReference>
<keyword evidence="3" id="KW-1185">Reference proteome</keyword>
<evidence type="ECO:0000313" key="2">
    <source>
        <dbReference type="EMBL" id="KAK2141411.1"/>
    </source>
</evidence>
<dbReference type="SUPFAM" id="SSF52540">
    <property type="entry name" value="P-loop containing nucleoside triphosphate hydrolases"/>
    <property type="match status" value="1"/>
</dbReference>
<dbReference type="PANTHER" id="PTHR15723">
    <property type="entry name" value="CARBOHYDRATE SULFOTRANSFERASE 15"/>
    <property type="match status" value="1"/>
</dbReference>
<accession>A0AAD9IVK2</accession>
<dbReference type="GO" id="GO:0050659">
    <property type="term" value="F:N-acetylgalactosamine 4-sulfate 6-O-sulfotransferase activity"/>
    <property type="evidence" value="ECO:0007669"/>
    <property type="project" value="TreeGrafter"/>
</dbReference>
<feature type="domain" description="Sulfotransferase" evidence="1">
    <location>
        <begin position="26"/>
        <end position="156"/>
    </location>
</feature>
<dbReference type="Proteomes" id="UP001208570">
    <property type="component" value="Unassembled WGS sequence"/>
</dbReference>
<protein>
    <recommendedName>
        <fullName evidence="1">Sulfotransferase domain-containing protein</fullName>
    </recommendedName>
</protein>
<organism evidence="2 3">
    <name type="scientific">Paralvinella palmiformis</name>
    <dbReference type="NCBI Taxonomy" id="53620"/>
    <lineage>
        <taxon>Eukaryota</taxon>
        <taxon>Metazoa</taxon>
        <taxon>Spiralia</taxon>
        <taxon>Lophotrochozoa</taxon>
        <taxon>Annelida</taxon>
        <taxon>Polychaeta</taxon>
        <taxon>Sedentaria</taxon>
        <taxon>Canalipalpata</taxon>
        <taxon>Terebellida</taxon>
        <taxon>Terebelliformia</taxon>
        <taxon>Alvinellidae</taxon>
        <taxon>Paralvinella</taxon>
    </lineage>
</organism>
<evidence type="ECO:0000313" key="3">
    <source>
        <dbReference type="Proteomes" id="UP001208570"/>
    </source>
</evidence>
<reference evidence="2" key="1">
    <citation type="journal article" date="2023" name="Mol. Biol. Evol.">
        <title>Third-Generation Sequencing Reveals the Adaptive Role of the Epigenome in Three Deep-Sea Polychaetes.</title>
        <authorList>
            <person name="Perez M."/>
            <person name="Aroh O."/>
            <person name="Sun Y."/>
            <person name="Lan Y."/>
            <person name="Juniper S.K."/>
            <person name="Young C.R."/>
            <person name="Angers B."/>
            <person name="Qian P.Y."/>
        </authorList>
    </citation>
    <scope>NUCLEOTIDE SEQUENCE</scope>
    <source>
        <strain evidence="2">P08H-3</strain>
    </source>
</reference>
<dbReference type="Gene3D" id="3.40.50.300">
    <property type="entry name" value="P-loop containing nucleotide triphosphate hydrolases"/>
    <property type="match status" value="1"/>
</dbReference>
<comment type="caution">
    <text evidence="2">The sequence shown here is derived from an EMBL/GenBank/DDBJ whole genome shotgun (WGS) entry which is preliminary data.</text>
</comment>
<proteinExistence type="predicted"/>
<dbReference type="EMBL" id="JAODUP010001105">
    <property type="protein sequence ID" value="KAK2141411.1"/>
    <property type="molecule type" value="Genomic_DNA"/>
</dbReference>
<dbReference type="Pfam" id="PF00685">
    <property type="entry name" value="Sulfotransfer_1"/>
    <property type="match status" value="1"/>
</dbReference>